<gene>
    <name evidence="1" type="ORF">MHI_LOCUS960866</name>
</gene>
<dbReference type="OrthoDB" id="10542563at2759"/>
<name>A0A6V7HJF1_9HYME</name>
<organism evidence="1 2">
    <name type="scientific">Heterotrigona itama</name>
    <dbReference type="NCBI Taxonomy" id="395501"/>
    <lineage>
        <taxon>Eukaryota</taxon>
        <taxon>Metazoa</taxon>
        <taxon>Ecdysozoa</taxon>
        <taxon>Arthropoda</taxon>
        <taxon>Hexapoda</taxon>
        <taxon>Insecta</taxon>
        <taxon>Pterygota</taxon>
        <taxon>Neoptera</taxon>
        <taxon>Endopterygota</taxon>
        <taxon>Hymenoptera</taxon>
        <taxon>Apocrita</taxon>
        <taxon>Aculeata</taxon>
        <taxon>Apoidea</taxon>
        <taxon>Anthophila</taxon>
        <taxon>Apidae</taxon>
        <taxon>Heterotrigona</taxon>
    </lineage>
</organism>
<accession>A0A6V7HJF1</accession>
<sequence>VSRIVVFYSVDVLLDQVVYLDVAIIILVKQYNYVLNEKKLKELLNEIVADRLMERPKEELEILNTYYRKAIIFSFIYKGNKE</sequence>
<evidence type="ECO:0000313" key="1">
    <source>
        <dbReference type="EMBL" id="CAD1480741.1"/>
    </source>
</evidence>
<evidence type="ECO:0000313" key="2">
    <source>
        <dbReference type="Proteomes" id="UP000752696"/>
    </source>
</evidence>
<reference evidence="1" key="1">
    <citation type="submission" date="2020-07" db="EMBL/GenBank/DDBJ databases">
        <authorList>
            <person name="Nazaruddin N."/>
        </authorList>
    </citation>
    <scope>NUCLEOTIDE SEQUENCE</scope>
</reference>
<dbReference type="EMBL" id="CAJDYZ010012652">
    <property type="protein sequence ID" value="CAD1480741.1"/>
    <property type="molecule type" value="Genomic_DNA"/>
</dbReference>
<protein>
    <submittedName>
        <fullName evidence="1">Uncharacterized protein</fullName>
    </submittedName>
</protein>
<feature type="non-terminal residue" evidence="1">
    <location>
        <position position="1"/>
    </location>
</feature>
<dbReference type="Proteomes" id="UP000752696">
    <property type="component" value="Unassembled WGS sequence"/>
</dbReference>
<comment type="caution">
    <text evidence="1">The sequence shown here is derived from an EMBL/GenBank/DDBJ whole genome shotgun (WGS) entry which is preliminary data.</text>
</comment>
<dbReference type="AlphaFoldDB" id="A0A6V7HJF1"/>
<keyword evidence="2" id="KW-1185">Reference proteome</keyword>
<proteinExistence type="predicted"/>